<accession>A0A3R9EB65</accession>
<proteinExistence type="predicted"/>
<protein>
    <recommendedName>
        <fullName evidence="4">Terminase</fullName>
    </recommendedName>
</protein>
<comment type="caution">
    <text evidence="2">The sequence shown here is derived from an EMBL/GenBank/DDBJ whole genome shotgun (WGS) entry which is preliminary data.</text>
</comment>
<organism evidence="2 3">
    <name type="scientific">Amycolatopsis eburnea</name>
    <dbReference type="NCBI Taxonomy" id="2267691"/>
    <lineage>
        <taxon>Bacteria</taxon>
        <taxon>Bacillati</taxon>
        <taxon>Actinomycetota</taxon>
        <taxon>Actinomycetes</taxon>
        <taxon>Pseudonocardiales</taxon>
        <taxon>Pseudonocardiaceae</taxon>
        <taxon>Amycolatopsis</taxon>
    </lineage>
</organism>
<name>A0A3R9EB65_9PSEU</name>
<gene>
    <name evidence="2" type="ORF">EIY87_00405</name>
</gene>
<dbReference type="Proteomes" id="UP000267081">
    <property type="component" value="Unassembled WGS sequence"/>
</dbReference>
<sequence>MRRPRINLIPPYAATLGPEACALSRQAGLVADGWQQESVAAILGIRADRRWACQSYAEFVARQNGKGSILEIRVLFGFLVLGEHEIVWTAHLFNTAIKAFIRLKALFKALGRQVNEKDDELWGVTIPGLGREVLVKFTNTNGKESITRLDTMAKIDFLARSSGGGRGFTGDLLIIDEAFAYTNEQQAALLPSLSARSMEQPGPQVIYTSSPPLKSDPDIVVFRVKKRSESDKPGRLGFRDWGLAGDLENLGEIDFNDRSHWWATNPALGIRISEEWIEETELGEMSEFDFARERLGIWPPYPAASDDIISFAVWKDLFDATSQLGTDFAYAIDITPDRKWGAIGAYGPRSDGLGHVEVLEHREGTAWIVPRLAELVKKWNPVAVALDVKGPAGSLLLELKDAGISLPAKGDDGKIAEPRRGDLFIPTANEYAGSCGALVDAIEQGKLRHIGQIPLNAAVGGVAPRPLGDSYAWGRKKSAANIAPLVAVTLARLAYLARINVLKAPTPPPAAAAVPEHTGGIAGGTELWRPTSRLKL</sequence>
<dbReference type="RefSeq" id="WP_125305615.1">
    <property type="nucleotide sequence ID" value="NZ_RSEC01000006.1"/>
</dbReference>
<evidence type="ECO:0000313" key="2">
    <source>
        <dbReference type="EMBL" id="RSD26358.1"/>
    </source>
</evidence>
<reference evidence="2 3" key="1">
    <citation type="submission" date="2018-12" db="EMBL/GenBank/DDBJ databases">
        <title>Amycolatopsis eburnea sp. nov. actinomycete associate with arbuscular mycorrhiza fungal spore.</title>
        <authorList>
            <person name="Lumyong S."/>
            <person name="Chaiya L."/>
        </authorList>
    </citation>
    <scope>NUCLEOTIDE SEQUENCE [LARGE SCALE GENOMIC DNA]</scope>
    <source>
        <strain evidence="2 3">GLM-1</strain>
    </source>
</reference>
<keyword evidence="3" id="KW-1185">Reference proteome</keyword>
<dbReference type="OrthoDB" id="3188010at2"/>
<dbReference type="Gene3D" id="3.40.50.300">
    <property type="entry name" value="P-loop containing nucleotide triphosphate hydrolases"/>
    <property type="match status" value="1"/>
</dbReference>
<dbReference type="AlphaFoldDB" id="A0A3R9EB65"/>
<evidence type="ECO:0000256" key="1">
    <source>
        <dbReference type="SAM" id="MobiDB-lite"/>
    </source>
</evidence>
<dbReference type="InterPro" id="IPR027417">
    <property type="entry name" value="P-loop_NTPase"/>
</dbReference>
<dbReference type="EMBL" id="RSEC01000006">
    <property type="protein sequence ID" value="RSD26358.1"/>
    <property type="molecule type" value="Genomic_DNA"/>
</dbReference>
<evidence type="ECO:0000313" key="3">
    <source>
        <dbReference type="Proteomes" id="UP000267081"/>
    </source>
</evidence>
<evidence type="ECO:0008006" key="4">
    <source>
        <dbReference type="Google" id="ProtNLM"/>
    </source>
</evidence>
<feature type="region of interest" description="Disordered" evidence="1">
    <location>
        <begin position="512"/>
        <end position="536"/>
    </location>
</feature>